<organism evidence="2">
    <name type="scientific">marine sediment metagenome</name>
    <dbReference type="NCBI Taxonomy" id="412755"/>
    <lineage>
        <taxon>unclassified sequences</taxon>
        <taxon>metagenomes</taxon>
        <taxon>ecological metagenomes</taxon>
    </lineage>
</organism>
<evidence type="ECO:0000313" key="2">
    <source>
        <dbReference type="EMBL" id="GAG86870.1"/>
    </source>
</evidence>
<dbReference type="Gene3D" id="3.40.630.10">
    <property type="entry name" value="Zn peptidases"/>
    <property type="match status" value="1"/>
</dbReference>
<dbReference type="AlphaFoldDB" id="X1AVW1"/>
<accession>X1AVW1</accession>
<dbReference type="Pfam" id="PF01546">
    <property type="entry name" value="Peptidase_M20"/>
    <property type="match status" value="1"/>
</dbReference>
<gene>
    <name evidence="2" type="ORF">S01H4_26684</name>
</gene>
<dbReference type="InterPro" id="IPR050072">
    <property type="entry name" value="Peptidase_M20A"/>
</dbReference>
<dbReference type="InterPro" id="IPR002933">
    <property type="entry name" value="Peptidase_M20"/>
</dbReference>
<dbReference type="PANTHER" id="PTHR43808:SF25">
    <property type="entry name" value="PEPTIDASE M20 DIMERISATION DOMAIN-CONTAINING PROTEIN"/>
    <property type="match status" value="1"/>
</dbReference>
<dbReference type="Pfam" id="PF07687">
    <property type="entry name" value="M20_dimer"/>
    <property type="match status" value="1"/>
</dbReference>
<reference evidence="2" key="1">
    <citation type="journal article" date="2014" name="Front. Microbiol.">
        <title>High frequency of phylogenetically diverse reductive dehalogenase-homologous genes in deep subseafloor sedimentary metagenomes.</title>
        <authorList>
            <person name="Kawai M."/>
            <person name="Futagami T."/>
            <person name="Toyoda A."/>
            <person name="Takaki Y."/>
            <person name="Nishi S."/>
            <person name="Hori S."/>
            <person name="Arai W."/>
            <person name="Tsubouchi T."/>
            <person name="Morono Y."/>
            <person name="Uchiyama I."/>
            <person name="Ito T."/>
            <person name="Fujiyama A."/>
            <person name="Inagaki F."/>
            <person name="Takami H."/>
        </authorList>
    </citation>
    <scope>NUCLEOTIDE SEQUENCE</scope>
    <source>
        <strain evidence="2">Expedition CK06-06</strain>
    </source>
</reference>
<protein>
    <recommendedName>
        <fullName evidence="1">Peptidase M20 dimerisation domain-containing protein</fullName>
    </recommendedName>
</protein>
<dbReference type="EMBL" id="BART01012910">
    <property type="protein sequence ID" value="GAG86870.1"/>
    <property type="molecule type" value="Genomic_DNA"/>
</dbReference>
<dbReference type="PANTHER" id="PTHR43808">
    <property type="entry name" value="ACETYLORNITHINE DEACETYLASE"/>
    <property type="match status" value="1"/>
</dbReference>
<feature type="domain" description="Peptidase M20 dimerisation" evidence="1">
    <location>
        <begin position="102"/>
        <end position="136"/>
    </location>
</feature>
<sequence length="162" mass="17950">DACHRILYPELAKERDQFIPYQKDGAVYGRGAMDDKGQIATFYLLLKIIKEKGLKFEGDIIFHIVVEEENGGNGTLAAIRSGDKADAVIVLESSSLKIFSSVRGAVWFKITCIGVPGHSGFSGKAASALKMAVRVMHFVAIFHLPIHRALPRKLHLPEDYRQ</sequence>
<name>X1AVW1_9ZZZZ</name>
<feature type="non-terminal residue" evidence="2">
    <location>
        <position position="1"/>
    </location>
</feature>
<proteinExistence type="predicted"/>
<dbReference type="SUPFAM" id="SSF53187">
    <property type="entry name" value="Zn-dependent exopeptidases"/>
    <property type="match status" value="1"/>
</dbReference>
<evidence type="ECO:0000259" key="1">
    <source>
        <dbReference type="Pfam" id="PF07687"/>
    </source>
</evidence>
<comment type="caution">
    <text evidence="2">The sequence shown here is derived from an EMBL/GenBank/DDBJ whole genome shotgun (WGS) entry which is preliminary data.</text>
</comment>
<dbReference type="GO" id="GO:0016787">
    <property type="term" value="F:hydrolase activity"/>
    <property type="evidence" value="ECO:0007669"/>
    <property type="project" value="InterPro"/>
</dbReference>
<dbReference type="InterPro" id="IPR011650">
    <property type="entry name" value="Peptidase_M20_dimer"/>
</dbReference>